<dbReference type="PANTHER" id="PTHR33116:SF86">
    <property type="entry name" value="REVERSE TRANSCRIPTASE DOMAIN-CONTAINING PROTEIN"/>
    <property type="match status" value="1"/>
</dbReference>
<accession>A0A5B6WU33</accession>
<dbReference type="PANTHER" id="PTHR33116">
    <property type="entry name" value="REVERSE TRANSCRIPTASE ZINC-BINDING DOMAIN-CONTAINING PROTEIN-RELATED-RELATED"/>
    <property type="match status" value="1"/>
</dbReference>
<comment type="caution">
    <text evidence="2">The sequence shown here is derived from an EMBL/GenBank/DDBJ whole genome shotgun (WGS) entry which is preliminary data.</text>
</comment>
<feature type="region of interest" description="Disordered" evidence="1">
    <location>
        <begin position="585"/>
        <end position="614"/>
    </location>
</feature>
<keyword evidence="3" id="KW-1185">Reference proteome</keyword>
<protein>
    <submittedName>
        <fullName evidence="2">Pleiotropic drug resistance protein 4</fullName>
    </submittedName>
</protein>
<evidence type="ECO:0000313" key="2">
    <source>
        <dbReference type="EMBL" id="KAA3485420.1"/>
    </source>
</evidence>
<dbReference type="Proteomes" id="UP000325315">
    <property type="component" value="Unassembled WGS sequence"/>
</dbReference>
<gene>
    <name evidence="2" type="ORF">EPI10_007402</name>
</gene>
<evidence type="ECO:0000313" key="3">
    <source>
        <dbReference type="Proteomes" id="UP000325315"/>
    </source>
</evidence>
<feature type="compositionally biased region" description="Basic and acidic residues" evidence="1">
    <location>
        <begin position="585"/>
        <end position="597"/>
    </location>
</feature>
<reference evidence="3" key="1">
    <citation type="journal article" date="2019" name="Plant Biotechnol. J.">
        <title>Genome sequencing of the Australian wild diploid species Gossypium australe highlights disease resistance and delayed gland morphogenesis.</title>
        <authorList>
            <person name="Cai Y."/>
            <person name="Cai X."/>
            <person name="Wang Q."/>
            <person name="Wang P."/>
            <person name="Zhang Y."/>
            <person name="Cai C."/>
            <person name="Xu Y."/>
            <person name="Wang K."/>
            <person name="Zhou Z."/>
            <person name="Wang C."/>
            <person name="Geng S."/>
            <person name="Li B."/>
            <person name="Dong Q."/>
            <person name="Hou Y."/>
            <person name="Wang H."/>
            <person name="Ai P."/>
            <person name="Liu Z."/>
            <person name="Yi F."/>
            <person name="Sun M."/>
            <person name="An G."/>
            <person name="Cheng J."/>
            <person name="Zhang Y."/>
            <person name="Shi Q."/>
            <person name="Xie Y."/>
            <person name="Shi X."/>
            <person name="Chang Y."/>
            <person name="Huang F."/>
            <person name="Chen Y."/>
            <person name="Hong S."/>
            <person name="Mi L."/>
            <person name="Sun Q."/>
            <person name="Zhang L."/>
            <person name="Zhou B."/>
            <person name="Peng R."/>
            <person name="Zhang X."/>
            <person name="Liu F."/>
        </authorList>
    </citation>
    <scope>NUCLEOTIDE SEQUENCE [LARGE SCALE GENOMIC DNA]</scope>
    <source>
        <strain evidence="3">cv. PA1801</strain>
    </source>
</reference>
<name>A0A5B6WU33_9ROSI</name>
<proteinExistence type="predicted"/>
<feature type="compositionally biased region" description="Low complexity" evidence="1">
    <location>
        <begin position="598"/>
        <end position="611"/>
    </location>
</feature>
<evidence type="ECO:0000256" key="1">
    <source>
        <dbReference type="SAM" id="MobiDB-lite"/>
    </source>
</evidence>
<organism evidence="2 3">
    <name type="scientific">Gossypium australe</name>
    <dbReference type="NCBI Taxonomy" id="47621"/>
    <lineage>
        <taxon>Eukaryota</taxon>
        <taxon>Viridiplantae</taxon>
        <taxon>Streptophyta</taxon>
        <taxon>Embryophyta</taxon>
        <taxon>Tracheophyta</taxon>
        <taxon>Spermatophyta</taxon>
        <taxon>Magnoliopsida</taxon>
        <taxon>eudicotyledons</taxon>
        <taxon>Gunneridae</taxon>
        <taxon>Pentapetalae</taxon>
        <taxon>rosids</taxon>
        <taxon>malvids</taxon>
        <taxon>Malvales</taxon>
        <taxon>Malvaceae</taxon>
        <taxon>Malvoideae</taxon>
        <taxon>Gossypium</taxon>
    </lineage>
</organism>
<dbReference type="EMBL" id="SMMG02000002">
    <property type="protein sequence ID" value="KAA3485420.1"/>
    <property type="molecule type" value="Genomic_DNA"/>
</dbReference>
<dbReference type="OrthoDB" id="1738942at2759"/>
<sequence>MERVQRSCGFFNGIDVDPEGSKGGLCLAWKGDVSISLQSFSKRHIDVLINDSSNENGQHWRFTGFYDSPYTHEKDESWIAKGGEKNGSFSKCSRRLPIYGCGVFWELELFEAKERGNCENILTDIEQCITDEDNHRLTAQYTQVEIWEALQSMSATKAPGEDGFPTIFFQKFWHIIGVEVSNFCLQHLNGGMEVLDKCIDKAHSAFVLGRLISDNVLLAYEILHTLNRKKLGKKGWMAVKLDMSKAYDRVEWSFVQDIMRKMGFDPNWISANTREEEKCLVTRILGVQSSNNPERYLGLPNMVGRRKKEAFQNLKDWFKQRIDNWSVRHLSQGGKEVFIKAVLQAISTYTMACFLLPKTLCAELDSLIAKFWWQKSHGKQGIHWCAWKELCTVKEQRGFGFRRNLPSLTWHTVWAARGLLQSGLGWRIGKGKWSLIVPVLSVVVRKRTAFTSSDNALQQFKHGKTLISYGSQVTVNGQLGQISRQTEATIFFDAAFDNRTSRLALGLVVRGEMGELLASKAVLHSDVSSPFMAEAYASLKAVEISLGFQSIRNRPFIAFELEEGRGGFRVEGGKRVEEPGLKRWGNKRREGSRKDGCSDLLSGGNDLSLPLNRKKEKEVSEQKWGYNRKEGSRNDGCWELLKLLNFERLAHVLELEASESSGCQVSEADWS</sequence>
<dbReference type="AlphaFoldDB" id="A0A5B6WU33"/>